<evidence type="ECO:0008006" key="3">
    <source>
        <dbReference type="Google" id="ProtNLM"/>
    </source>
</evidence>
<keyword evidence="2" id="KW-1185">Reference proteome</keyword>
<reference evidence="1 2" key="1">
    <citation type="journal article" date="2014" name="BMC Genomics">
        <title>Genome sequencing of four Aureobasidium pullulans varieties: biotechnological potential, stress tolerance, and description of new species.</title>
        <authorList>
            <person name="Gostin Ar C."/>
            <person name="Ohm R.A."/>
            <person name="Kogej T."/>
            <person name="Sonjak S."/>
            <person name="Turk M."/>
            <person name="Zajc J."/>
            <person name="Zalar P."/>
            <person name="Grube M."/>
            <person name="Sun H."/>
            <person name="Han J."/>
            <person name="Sharma A."/>
            <person name="Chiniquy J."/>
            <person name="Ngan C.Y."/>
            <person name="Lipzen A."/>
            <person name="Barry K."/>
            <person name="Grigoriev I.V."/>
            <person name="Gunde-Cimerman N."/>
        </authorList>
    </citation>
    <scope>NUCLEOTIDE SEQUENCE [LARGE SCALE GENOMIC DNA]</scope>
    <source>
        <strain evidence="1 2">CBS 110374</strain>
    </source>
</reference>
<evidence type="ECO:0000313" key="2">
    <source>
        <dbReference type="Proteomes" id="UP000030672"/>
    </source>
</evidence>
<gene>
    <name evidence="1" type="ORF">M437DRAFT_67315</name>
</gene>
<dbReference type="GeneID" id="63918291"/>
<name>A0A074WFV7_AURM1</name>
<protein>
    <recommendedName>
        <fullName evidence="3">F-box domain-containing protein</fullName>
    </recommendedName>
</protein>
<dbReference type="Gene3D" id="3.80.10.10">
    <property type="entry name" value="Ribonuclease Inhibitor"/>
    <property type="match status" value="1"/>
</dbReference>
<evidence type="ECO:0000313" key="1">
    <source>
        <dbReference type="EMBL" id="KEQ61366.1"/>
    </source>
</evidence>
<dbReference type="HOGENOM" id="CLU_042058_1_0_1"/>
<dbReference type="Proteomes" id="UP000030672">
    <property type="component" value="Unassembled WGS sequence"/>
</dbReference>
<dbReference type="SUPFAM" id="SSF52047">
    <property type="entry name" value="RNI-like"/>
    <property type="match status" value="1"/>
</dbReference>
<dbReference type="EMBL" id="KL584838">
    <property type="protein sequence ID" value="KEQ61366.1"/>
    <property type="molecule type" value="Genomic_DNA"/>
</dbReference>
<dbReference type="RefSeq" id="XP_040878389.1">
    <property type="nucleotide sequence ID" value="XM_041024918.1"/>
</dbReference>
<organism evidence="1 2">
    <name type="scientific">Aureobasidium melanogenum (strain CBS 110374)</name>
    <name type="common">Aureobasidium pullulans var. melanogenum</name>
    <dbReference type="NCBI Taxonomy" id="1043003"/>
    <lineage>
        <taxon>Eukaryota</taxon>
        <taxon>Fungi</taxon>
        <taxon>Dikarya</taxon>
        <taxon>Ascomycota</taxon>
        <taxon>Pezizomycotina</taxon>
        <taxon>Dothideomycetes</taxon>
        <taxon>Dothideomycetidae</taxon>
        <taxon>Dothideales</taxon>
        <taxon>Saccotheciaceae</taxon>
        <taxon>Aureobasidium</taxon>
    </lineage>
</organism>
<sequence length="472" mass="53902">MDQVLQSSELLTLILDMIHQNDKKLRARHKSSLVPLARVSSLWRDVAHPILWAAPDVEALAKIKSERRQQYATHIRRLDFSTLEARADPSLHTLFANLQFPKIKSLVLGHYGPISGVLDPGIFRPLPIHKDWSISTSQYFHETLEDLSLLSWDSICTRSFFVHLAERCPHLKSVEFSAIGTQLLPDDLLDYFRASSHLESIQLRLGPEPNSALITGDLLLHFSGLTKLKYLLIDNELSRPEFFWAIKKQNINPFHCLKRVDLKATSTVMSAAAHVLPNVEYLDLILLNDHGSGLQSLSVMKSLRRLFIRVTRSTTLTPDVLLALQALHRLEVVCVERWVRETSIEAPNFTDSDFDRMLSGLGELREIVFEVDWKPKSFSVLSSLSKHCPNLEDLQLYGTFDLQALGDIPTVMFPRLRNLDLMQREIDQVPVRLTPMQVARLIDYHAPMLEDLYLSDESDERSITAAWSKFRA</sequence>
<proteinExistence type="predicted"/>
<dbReference type="AlphaFoldDB" id="A0A074WFV7"/>
<dbReference type="InterPro" id="IPR032675">
    <property type="entry name" value="LRR_dom_sf"/>
</dbReference>
<accession>A0A074WFV7</accession>